<dbReference type="RefSeq" id="WP_237055853.1">
    <property type="nucleotide sequence ID" value="NZ_JAKJPO010000009.1"/>
</dbReference>
<reference evidence="2" key="2">
    <citation type="submission" date="2022-01" db="EMBL/GenBank/DDBJ databases">
        <title>Lysobacter chinensis sp. nov., a bacterium isolated from cow dung compost.</title>
        <authorList>
            <person name="Zhou L.Y."/>
        </authorList>
    </citation>
    <scope>NUCLEOTIDE SEQUENCE [LARGE SCALE GENOMIC DNA]</scope>
    <source>
        <strain evidence="2">TLK-CK17</strain>
    </source>
</reference>
<keyword evidence="2" id="KW-1185">Reference proteome</keyword>
<proteinExistence type="predicted"/>
<evidence type="ECO:0000313" key="1">
    <source>
        <dbReference type="EMBL" id="MCF7222886.1"/>
    </source>
</evidence>
<comment type="caution">
    <text evidence="1">The sequence shown here is derived from an EMBL/GenBank/DDBJ whole genome shotgun (WGS) entry which is preliminary data.</text>
</comment>
<name>A0ABS9HVF9_9GAMM</name>
<organism evidence="1 2">
    <name type="scientific">Marilutibacter chinensis</name>
    <dbReference type="NCBI Taxonomy" id="2912247"/>
    <lineage>
        <taxon>Bacteria</taxon>
        <taxon>Pseudomonadati</taxon>
        <taxon>Pseudomonadota</taxon>
        <taxon>Gammaproteobacteria</taxon>
        <taxon>Lysobacterales</taxon>
        <taxon>Lysobacteraceae</taxon>
        <taxon>Marilutibacter</taxon>
    </lineage>
</organism>
<dbReference type="Proteomes" id="UP001430796">
    <property type="component" value="Unassembled WGS sequence"/>
</dbReference>
<evidence type="ECO:0000313" key="2">
    <source>
        <dbReference type="Proteomes" id="UP001430796"/>
    </source>
</evidence>
<protein>
    <submittedName>
        <fullName evidence="1">Uncharacterized protein</fullName>
    </submittedName>
</protein>
<reference evidence="1 2" key="3">
    <citation type="submission" date="2022-01" db="EMBL/GenBank/DDBJ databases">
        <authorList>
            <person name="Zhou L.Y."/>
        </authorList>
    </citation>
    <scope>NUCLEOTIDE SEQUENCE [LARGE SCALE GENOMIC DNA]</scope>
    <source>
        <strain evidence="1 2">TLK-CK17</strain>
    </source>
</reference>
<dbReference type="EMBL" id="JAKJPO010000009">
    <property type="protein sequence ID" value="MCF7222886.1"/>
    <property type="molecule type" value="Genomic_DNA"/>
</dbReference>
<gene>
    <name evidence="1" type="ORF">L3V18_14000</name>
</gene>
<reference evidence="1 2" key="1">
    <citation type="submission" date="2022-01" db="EMBL/GenBank/DDBJ databases">
        <title>Lysobacter chinensis sp. nov., a bacterium isolated from cow dung compost.</title>
        <authorList>
            <person name="Liu Y."/>
        </authorList>
    </citation>
    <scope>NUCLEOTIDE SEQUENCE [LARGE SCALE GENOMIC DNA]</scope>
    <source>
        <strain evidence="1 2">TLK-CK17</strain>
    </source>
</reference>
<accession>A0ABS9HVF9</accession>
<sequence>MNANARENSIRVLKQLLDVYQGQLDAGVVSEVREVIAALEQSRDGSRGTPRGDLGLSVLRVMGEVLKLVTNITNLMN</sequence>